<dbReference type="AlphaFoldDB" id="A0A2S9IKG7"/>
<proteinExistence type="predicted"/>
<accession>A0A2S9IKG7</accession>
<organism evidence="2 3">
    <name type="scientific">Phyllobacterium phragmitis</name>
    <dbReference type="NCBI Taxonomy" id="2670329"/>
    <lineage>
        <taxon>Bacteria</taxon>
        <taxon>Pseudomonadati</taxon>
        <taxon>Pseudomonadota</taxon>
        <taxon>Alphaproteobacteria</taxon>
        <taxon>Hyphomicrobiales</taxon>
        <taxon>Phyllobacteriaceae</taxon>
        <taxon>Phyllobacterium</taxon>
    </lineage>
</organism>
<dbReference type="Proteomes" id="UP000239434">
    <property type="component" value="Unassembled WGS sequence"/>
</dbReference>
<name>A0A2S9IKG7_9HYPH</name>
<dbReference type="Pfam" id="PF04299">
    <property type="entry name" value="FMN_bind_2"/>
    <property type="match status" value="1"/>
</dbReference>
<comment type="caution">
    <text evidence="2">The sequence shown here is derived from an EMBL/GenBank/DDBJ whole genome shotgun (WGS) entry which is preliminary data.</text>
</comment>
<dbReference type="PANTHER" id="PTHR35802">
    <property type="entry name" value="PROTEASE SYNTHASE AND SPORULATION PROTEIN PAI 2"/>
    <property type="match status" value="1"/>
</dbReference>
<dbReference type="Gene3D" id="2.30.110.10">
    <property type="entry name" value="Electron Transport, Fmn-binding Protein, Chain A"/>
    <property type="match status" value="1"/>
</dbReference>
<dbReference type="SUPFAM" id="SSF50475">
    <property type="entry name" value="FMN-binding split barrel"/>
    <property type="match status" value="1"/>
</dbReference>
<feature type="region of interest" description="Disordered" evidence="1">
    <location>
        <begin position="172"/>
        <end position="199"/>
    </location>
</feature>
<dbReference type="PIRSF" id="PIRSF010372">
    <property type="entry name" value="PaiB"/>
    <property type="match status" value="1"/>
</dbReference>
<reference evidence="2 3" key="1">
    <citation type="submission" date="2018-02" db="EMBL/GenBank/DDBJ databases">
        <title>The draft genome of Phyllobacterium sp. 1N-3.</title>
        <authorList>
            <person name="Liu L."/>
            <person name="Li L."/>
            <person name="Zhang X."/>
            <person name="Wang T."/>
            <person name="Liang L."/>
        </authorList>
    </citation>
    <scope>NUCLEOTIDE SEQUENCE [LARGE SCALE GENOMIC DNA]</scope>
    <source>
        <strain evidence="2 3">1N-3</strain>
    </source>
</reference>
<keyword evidence="3" id="KW-1185">Reference proteome</keyword>
<evidence type="ECO:0000256" key="1">
    <source>
        <dbReference type="SAM" id="MobiDB-lite"/>
    </source>
</evidence>
<dbReference type="EMBL" id="PVBR01000026">
    <property type="protein sequence ID" value="PRD41020.1"/>
    <property type="molecule type" value="Genomic_DNA"/>
</dbReference>
<dbReference type="InterPro" id="IPR012349">
    <property type="entry name" value="Split_barrel_FMN-bd"/>
</dbReference>
<dbReference type="RefSeq" id="WP_105745020.1">
    <property type="nucleotide sequence ID" value="NZ_PVBR01000026.1"/>
</dbReference>
<dbReference type="PANTHER" id="PTHR35802:SF1">
    <property type="entry name" value="PROTEASE SYNTHASE AND SPORULATION PROTEIN PAI 2"/>
    <property type="match status" value="1"/>
</dbReference>
<dbReference type="InterPro" id="IPR007396">
    <property type="entry name" value="TR_PAI2-type"/>
</dbReference>
<sequence length="216" mass="23975">MYAPRQFREERRDVLIGAIRDVQLAAVVTPGDDGLCATHAPVVVREDGDHLILETHVARPNPHWKLAGARSLMIFQGPQAYIHPGWYESKAEHGKVVPTWAYVAVHAHGPLTAFDAEDELLVHLAQLTSQNEAAREQPWDVSDAPQEFIKKLTRAIVGLRMTVERLEGSWKLNQHKPDGDRQGVTAGLSSEENSDSKSISALMRELESARVPAAKR</sequence>
<protein>
    <submittedName>
        <fullName evidence="2">Transcriptional regulator</fullName>
    </submittedName>
</protein>
<gene>
    <name evidence="2" type="ORF">C5748_23875</name>
</gene>
<evidence type="ECO:0000313" key="2">
    <source>
        <dbReference type="EMBL" id="PRD41020.1"/>
    </source>
</evidence>
<evidence type="ECO:0000313" key="3">
    <source>
        <dbReference type="Proteomes" id="UP000239434"/>
    </source>
</evidence>